<evidence type="ECO:0000256" key="1">
    <source>
        <dbReference type="SAM" id="MobiDB-lite"/>
    </source>
</evidence>
<accession>A0ABX1JWA9</accession>
<dbReference type="Proteomes" id="UP000777774">
    <property type="component" value="Unassembled WGS sequence"/>
</dbReference>
<dbReference type="InterPro" id="IPR012349">
    <property type="entry name" value="Split_barrel_FMN-bd"/>
</dbReference>
<organism evidence="3 4">
    <name type="scientific">Cellulomonas septica</name>
    <dbReference type="NCBI Taxonomy" id="285080"/>
    <lineage>
        <taxon>Bacteria</taxon>
        <taxon>Bacillati</taxon>
        <taxon>Actinomycetota</taxon>
        <taxon>Actinomycetes</taxon>
        <taxon>Micrococcales</taxon>
        <taxon>Cellulomonadaceae</taxon>
        <taxon>Cellulomonas</taxon>
    </lineage>
</organism>
<name>A0ABX1JWA9_9CELL</name>
<gene>
    <name evidence="3" type="ORF">HGA02_03435</name>
</gene>
<feature type="domain" description="DUF2087" evidence="2">
    <location>
        <begin position="58"/>
        <end position="85"/>
    </location>
</feature>
<evidence type="ECO:0000313" key="4">
    <source>
        <dbReference type="Proteomes" id="UP000777774"/>
    </source>
</evidence>
<dbReference type="InterPro" id="IPR018656">
    <property type="entry name" value="DUF2087"/>
</dbReference>
<sequence length="106" mass="11891">MHHVGRSSGRRYRTPVMAFRTPRGVVVALTYGPDVQWLHNIDAAGGARLVRAGRVLVLDDPVRLRRDLVEAGLVGRRQDGGLYWRERLTAHDEEPGARPGPEDSWL</sequence>
<protein>
    <submittedName>
        <fullName evidence="3">DUF2087 domain-containing protein</fullName>
    </submittedName>
</protein>
<feature type="region of interest" description="Disordered" evidence="1">
    <location>
        <begin position="87"/>
        <end position="106"/>
    </location>
</feature>
<feature type="compositionally biased region" description="Basic and acidic residues" evidence="1">
    <location>
        <begin position="87"/>
        <end position="96"/>
    </location>
</feature>
<evidence type="ECO:0000259" key="2">
    <source>
        <dbReference type="Pfam" id="PF09860"/>
    </source>
</evidence>
<reference evidence="3 4" key="1">
    <citation type="submission" date="2020-04" db="EMBL/GenBank/DDBJ databases">
        <title>MicrobeNet Type strains.</title>
        <authorList>
            <person name="Nicholson A.C."/>
        </authorList>
    </citation>
    <scope>NUCLEOTIDE SEQUENCE [LARGE SCALE GENOMIC DNA]</scope>
    <source>
        <strain evidence="3 4">ATCC BAA-787</strain>
    </source>
</reference>
<comment type="caution">
    <text evidence="3">The sequence shown here is derived from an EMBL/GenBank/DDBJ whole genome shotgun (WGS) entry which is preliminary data.</text>
</comment>
<proteinExistence type="predicted"/>
<dbReference type="Pfam" id="PF09860">
    <property type="entry name" value="DUF2087"/>
    <property type="match status" value="1"/>
</dbReference>
<keyword evidence="4" id="KW-1185">Reference proteome</keyword>
<dbReference type="Gene3D" id="2.30.110.10">
    <property type="entry name" value="Electron Transport, Fmn-binding Protein, Chain A"/>
    <property type="match status" value="1"/>
</dbReference>
<evidence type="ECO:0000313" key="3">
    <source>
        <dbReference type="EMBL" id="NKY38606.1"/>
    </source>
</evidence>
<dbReference type="EMBL" id="JAAXOY010000041">
    <property type="protein sequence ID" value="NKY38606.1"/>
    <property type="molecule type" value="Genomic_DNA"/>
</dbReference>